<dbReference type="Pfam" id="PF12796">
    <property type="entry name" value="Ank_2"/>
    <property type="match status" value="3"/>
</dbReference>
<evidence type="ECO:0000256" key="7">
    <source>
        <dbReference type="PROSITE-ProRule" id="PRU00843"/>
    </source>
</evidence>
<protein>
    <recommendedName>
        <fullName evidence="13">Arginine kinase</fullName>
    </recommendedName>
</protein>
<dbReference type="Gene3D" id="3.30.590.10">
    <property type="entry name" value="Glutamine synthetase/guanido kinase, catalytic domain"/>
    <property type="match status" value="1"/>
</dbReference>
<dbReference type="Gene3D" id="1.25.40.20">
    <property type="entry name" value="Ankyrin repeat-containing domain"/>
    <property type="match status" value="3"/>
</dbReference>
<evidence type="ECO:0000259" key="9">
    <source>
        <dbReference type="PROSITE" id="PS51509"/>
    </source>
</evidence>
<accession>A0A6L2PZN7</accession>
<evidence type="ECO:0000256" key="1">
    <source>
        <dbReference type="ARBA" id="ARBA00022679"/>
    </source>
</evidence>
<evidence type="ECO:0000256" key="8">
    <source>
        <dbReference type="SAM" id="MobiDB-lite"/>
    </source>
</evidence>
<feature type="binding site" evidence="7">
    <location>
        <begin position="1172"/>
        <end position="1176"/>
    </location>
    <ligand>
        <name>ATP</name>
        <dbReference type="ChEBI" id="CHEBI:30616"/>
    </ligand>
</feature>
<keyword evidence="5" id="KW-0040">ANK repeat</keyword>
<dbReference type="InterPro" id="IPR002110">
    <property type="entry name" value="Ankyrin_rpt"/>
</dbReference>
<feature type="region of interest" description="Disordered" evidence="8">
    <location>
        <begin position="494"/>
        <end position="633"/>
    </location>
</feature>
<evidence type="ECO:0000256" key="2">
    <source>
        <dbReference type="ARBA" id="ARBA00022741"/>
    </source>
</evidence>
<dbReference type="InterPro" id="IPR036770">
    <property type="entry name" value="Ankyrin_rpt-contain_sf"/>
</dbReference>
<dbReference type="GO" id="GO:0005524">
    <property type="term" value="F:ATP binding"/>
    <property type="evidence" value="ECO:0007669"/>
    <property type="project" value="UniProtKB-UniRule"/>
</dbReference>
<evidence type="ECO:0000313" key="11">
    <source>
        <dbReference type="EMBL" id="GFG37969.1"/>
    </source>
</evidence>
<dbReference type="Proteomes" id="UP000502823">
    <property type="component" value="Unassembled WGS sequence"/>
</dbReference>
<feature type="compositionally biased region" description="Acidic residues" evidence="8">
    <location>
        <begin position="512"/>
        <end position="529"/>
    </location>
</feature>
<dbReference type="OrthoDB" id="432281at2759"/>
<dbReference type="SMART" id="SM00248">
    <property type="entry name" value="ANK"/>
    <property type="match status" value="6"/>
</dbReference>
<dbReference type="Pfam" id="PF00217">
    <property type="entry name" value="ATP-gua_Ptrans"/>
    <property type="match status" value="1"/>
</dbReference>
<dbReference type="GO" id="GO:0016301">
    <property type="term" value="F:kinase activity"/>
    <property type="evidence" value="ECO:0007669"/>
    <property type="project" value="UniProtKB-KW"/>
</dbReference>
<dbReference type="EMBL" id="BLKM01012964">
    <property type="protein sequence ID" value="GFG37969.1"/>
    <property type="molecule type" value="Genomic_DNA"/>
</dbReference>
<dbReference type="PANTHER" id="PTHR24172:SF4">
    <property type="entry name" value="ANK_REP_REGION DOMAIN-CONTAINING PROTEIN"/>
    <property type="match status" value="1"/>
</dbReference>
<evidence type="ECO:0000256" key="6">
    <source>
        <dbReference type="PROSITE-ProRule" id="PRU00842"/>
    </source>
</evidence>
<keyword evidence="3 7" id="KW-0418">Kinase</keyword>
<feature type="binding site" evidence="7">
    <location>
        <begin position="997"/>
        <end position="1001"/>
    </location>
    <ligand>
        <name>ATP</name>
        <dbReference type="ChEBI" id="CHEBI:30616"/>
    </ligand>
</feature>
<evidence type="ECO:0000256" key="5">
    <source>
        <dbReference type="PROSITE-ProRule" id="PRU00023"/>
    </source>
</evidence>
<evidence type="ECO:0000313" key="12">
    <source>
        <dbReference type="Proteomes" id="UP000502823"/>
    </source>
</evidence>
<feature type="compositionally biased region" description="Acidic residues" evidence="8">
    <location>
        <begin position="587"/>
        <end position="609"/>
    </location>
</feature>
<feature type="domain" description="Phosphagen kinase C-terminal" evidence="10">
    <location>
        <begin position="994"/>
        <end position="1243"/>
    </location>
</feature>
<feature type="compositionally biased region" description="Acidic residues" evidence="8">
    <location>
        <begin position="557"/>
        <end position="576"/>
    </location>
</feature>
<comment type="caution">
    <text evidence="7">Lacks conserved residue(s) required for the propagation of feature annotation.</text>
</comment>
<keyword evidence="4 7" id="KW-0067">ATP-binding</keyword>
<dbReference type="InterPro" id="IPR022413">
    <property type="entry name" value="ATP-guanido_PTrfase_N"/>
</dbReference>
<dbReference type="AlphaFoldDB" id="A0A6L2PZN7"/>
<dbReference type="PROSITE" id="PS50297">
    <property type="entry name" value="ANK_REP_REGION"/>
    <property type="match status" value="3"/>
</dbReference>
<comment type="caution">
    <text evidence="11">The sequence shown here is derived from an EMBL/GenBank/DDBJ whole genome shotgun (WGS) entry which is preliminary data.</text>
</comment>
<reference evidence="12" key="1">
    <citation type="submission" date="2020-01" db="EMBL/GenBank/DDBJ databases">
        <title>Draft genome sequence of the Termite Coptotermes fromosanus.</title>
        <authorList>
            <person name="Itakura S."/>
            <person name="Yosikawa Y."/>
            <person name="Umezawa K."/>
        </authorList>
    </citation>
    <scope>NUCLEOTIDE SEQUENCE [LARGE SCALE GENOMIC DNA]</scope>
</reference>
<feature type="repeat" description="ANK" evidence="5">
    <location>
        <begin position="361"/>
        <end position="394"/>
    </location>
</feature>
<feature type="repeat" description="ANK" evidence="5">
    <location>
        <begin position="751"/>
        <end position="784"/>
    </location>
</feature>
<feature type="compositionally biased region" description="Basic residues" evidence="8">
    <location>
        <begin position="19"/>
        <end position="31"/>
    </location>
</feature>
<dbReference type="Pfam" id="PF02807">
    <property type="entry name" value="ATP-gua_PtransN"/>
    <property type="match status" value="1"/>
</dbReference>
<feature type="region of interest" description="Disordered" evidence="8">
    <location>
        <begin position="18"/>
        <end position="37"/>
    </location>
</feature>
<feature type="binding site" evidence="7">
    <location>
        <begin position="1196"/>
        <end position="1201"/>
    </location>
    <ligand>
        <name>ATP</name>
        <dbReference type="ChEBI" id="CHEBI:30616"/>
    </ligand>
</feature>
<feature type="repeat" description="ANK" evidence="5">
    <location>
        <begin position="717"/>
        <end position="737"/>
    </location>
</feature>
<dbReference type="SUPFAM" id="SSF55931">
    <property type="entry name" value="Glutamine synthetase/guanido kinase"/>
    <property type="match status" value="1"/>
</dbReference>
<dbReference type="Gene3D" id="1.10.135.10">
    <property type="entry name" value="ATP:guanido phosphotransferase, N-terminal domain"/>
    <property type="match status" value="1"/>
</dbReference>
<organism evidence="11 12">
    <name type="scientific">Coptotermes formosanus</name>
    <name type="common">Formosan subterranean termite</name>
    <dbReference type="NCBI Taxonomy" id="36987"/>
    <lineage>
        <taxon>Eukaryota</taxon>
        <taxon>Metazoa</taxon>
        <taxon>Ecdysozoa</taxon>
        <taxon>Arthropoda</taxon>
        <taxon>Hexapoda</taxon>
        <taxon>Insecta</taxon>
        <taxon>Pterygota</taxon>
        <taxon>Neoptera</taxon>
        <taxon>Polyneoptera</taxon>
        <taxon>Dictyoptera</taxon>
        <taxon>Blattodea</taxon>
        <taxon>Blattoidea</taxon>
        <taxon>Termitoidae</taxon>
        <taxon>Rhinotermitidae</taxon>
        <taxon>Coptotermes</taxon>
    </lineage>
</organism>
<keyword evidence="1 7" id="KW-0808">Transferase</keyword>
<dbReference type="InParanoid" id="A0A6L2PZN7"/>
<feature type="compositionally biased region" description="Basic and acidic residues" evidence="8">
    <location>
        <begin position="577"/>
        <end position="586"/>
    </location>
</feature>
<comment type="similarity">
    <text evidence="6">Belongs to the ATP:guanido phosphotransferase family.</text>
</comment>
<keyword evidence="2 7" id="KW-0547">Nucleotide-binding</keyword>
<evidence type="ECO:0000259" key="10">
    <source>
        <dbReference type="PROSITE" id="PS51510"/>
    </source>
</evidence>
<dbReference type="PANTHER" id="PTHR24172">
    <property type="entry name" value="ANK_REP_REGION DOMAIN-CONTAINING PROTEIN"/>
    <property type="match status" value="1"/>
</dbReference>
<feature type="repeat" description="ANK" evidence="5">
    <location>
        <begin position="327"/>
        <end position="359"/>
    </location>
</feature>
<evidence type="ECO:0000256" key="3">
    <source>
        <dbReference type="ARBA" id="ARBA00022777"/>
    </source>
</evidence>
<feature type="domain" description="Phosphagen kinase N-terminal" evidence="9">
    <location>
        <begin position="846"/>
        <end position="946"/>
    </location>
</feature>
<dbReference type="PROSITE" id="PS50088">
    <property type="entry name" value="ANK_REPEAT"/>
    <property type="match status" value="4"/>
</dbReference>
<evidence type="ECO:0008006" key="13">
    <source>
        <dbReference type="Google" id="ProtNLM"/>
    </source>
</evidence>
<dbReference type="SUPFAM" id="SSF48403">
    <property type="entry name" value="Ankyrin repeat"/>
    <property type="match status" value="2"/>
</dbReference>
<sequence>MSVQVEAAPPRLDKTALRQQRRKMSVKRKRVTPPNSQQLKNMQANGLYVHSSPPRVLQVNPSIIRQWLRSGDLDKLESVVLEGQGHKLVGEYSPDPKVRAYLKTIPALMAKIEMLHEAVSRGQLGDMETLLQEEKSKRMALCKDSAGVPLLQKAMYYNHLDIVKWLVETYPITVSTKDREGRTALFYCCVLKDPKETWELLEAAGADPTVTDSQSRIAAYYIDHPNEIELPDSRDTSLVVTRANIRIWIHDRDLGRLQQMLWEGHGGKLRVETSNNPRVKRFLDAVPYIMGVIKDVHGAVVNNDEETFQKRTADPVPNQIFMSKDQNGLNPLHKAAGLGREGMVESILQRNPNAATATDNEGRLPLHYAAAVRDGGHIYNLLVEAGAEENALDNRGKPPSYYRTKPAELDLKNLQVIPDAPRTATIFPPAWDWRLLNNMTYDFGPIPIDNDLKYDGDNLPERMKKQKSMLNMAERAAAATAAVAMPAAVAVGISHPNQRTPTPISVNKEAERPDDEDEDEGVGEEGDHDEEYRRQMEEEEEEEATKTEWEAQQEGNENGEEENDGGEVNEGEGADEAVDRWERQDNDMEAAGEDREEDAGMGEDEEEETVPEREENGEVTGEDTNAAPAEDDEEVRQLVEAGNMEQLANLVLNGEGHRLIRQKSDDPELQGFLNNVPAYMAKIRAVHEAAQDGRLRDLQAALDRRKFAIARDGSNAMGTTPLHVATLFGHTAIIRYLGGRFSETLQARDNSDRTPLHYAATMADNGHYYNLLLNLGADPALKDNLGNTAEYYLKNLGILTHQDLLEEYGASQQVLNGMLEDKVPNDTVSARRDIDDPEILETLERCYELVREETSTNGQLMSGTLLQRYLKRPVFEKLKKRLTRMDHNLLDVIWPGAKEVPEDNAGDIDEELEEVIQRNGGVIAPDYESYTVFAELLLPLIKDLHGLLVSYDLNPQPKSLFFLAEEDEDENDEDEIKKKKGHIGEIIIDHSGKHVKSGRIECCRNVGEYQLPSGLSFAHLEALERDLVNSLEDCAGEETTDNNGDEEDKSYYPMAEVLEEKSKIREELEALNLMILLTDGHENEDNLLHGQHWPHGRGVFITKDKNMAIWINVQEHLRIVSSTPKEKPSSLGEAYDRLAHLMMDLETMFEFKRDPVLGYFTACPSALGNSLHIYLTAHLPKLGQEEDELRYLCSVRGLNIKRKPEGQDKFNIWNQQSLSITEHQTLNVFSTAASNIIQLESNHSKKPKK</sequence>
<dbReference type="InterPro" id="IPR036802">
    <property type="entry name" value="ATP-guanido_PTrfase_N_sf"/>
</dbReference>
<name>A0A6L2PZN7_COPFO</name>
<feature type="binding site" evidence="7">
    <location>
        <position position="1118"/>
    </location>
    <ligand>
        <name>ATP</name>
        <dbReference type="ChEBI" id="CHEBI:30616"/>
    </ligand>
</feature>
<keyword evidence="12" id="KW-1185">Reference proteome</keyword>
<proteinExistence type="inferred from homology"/>
<dbReference type="SUPFAM" id="SSF48034">
    <property type="entry name" value="Guanido kinase N-terminal domain"/>
    <property type="match status" value="1"/>
</dbReference>
<dbReference type="PROSITE" id="PS51509">
    <property type="entry name" value="PHOSPHAGEN_KINASE_N"/>
    <property type="match status" value="1"/>
</dbReference>
<dbReference type="InterPro" id="IPR014746">
    <property type="entry name" value="Gln_synth/guanido_kin_cat_dom"/>
</dbReference>
<feature type="compositionally biased region" description="Polar residues" evidence="8">
    <location>
        <begin position="495"/>
        <end position="505"/>
    </location>
</feature>
<evidence type="ECO:0000256" key="4">
    <source>
        <dbReference type="ARBA" id="ARBA00022840"/>
    </source>
</evidence>
<dbReference type="PROSITE" id="PS51510">
    <property type="entry name" value="PHOSPHAGEN_KINASE_C"/>
    <property type="match status" value="1"/>
</dbReference>
<gene>
    <name evidence="11" type="ORF">Cfor_03855</name>
</gene>
<dbReference type="InterPro" id="IPR022414">
    <property type="entry name" value="ATP-guanido_PTrfase_cat"/>
</dbReference>